<protein>
    <recommendedName>
        <fullName evidence="3">IrrE N-terminal-like domain-containing protein</fullName>
    </recommendedName>
</protein>
<reference evidence="1 2" key="1">
    <citation type="submission" date="2017-01" db="EMBL/GenBank/DDBJ databases">
        <authorList>
            <person name="Mah S.A."/>
            <person name="Swanson W.J."/>
            <person name="Moy G.W."/>
            <person name="Vacquier V.D."/>
        </authorList>
    </citation>
    <scope>NUCLEOTIDE SEQUENCE [LARGE SCALE GENOMIC DNA]</scope>
    <source>
        <strain evidence="1 2">CPCC 203464</strain>
    </source>
</reference>
<proteinExistence type="predicted"/>
<dbReference type="Proteomes" id="UP000186218">
    <property type="component" value="Unassembled WGS sequence"/>
</dbReference>
<name>A0A1N7HEM4_9NOCA</name>
<organism evidence="1 2">
    <name type="scientific">Williamsia sterculiae</name>
    <dbReference type="NCBI Taxonomy" id="1344003"/>
    <lineage>
        <taxon>Bacteria</taxon>
        <taxon>Bacillati</taxon>
        <taxon>Actinomycetota</taxon>
        <taxon>Actinomycetes</taxon>
        <taxon>Mycobacteriales</taxon>
        <taxon>Nocardiaceae</taxon>
        <taxon>Williamsia</taxon>
    </lineage>
</organism>
<dbReference type="STRING" id="1344003.SAMN05445060_4098"/>
<evidence type="ECO:0008006" key="3">
    <source>
        <dbReference type="Google" id="ProtNLM"/>
    </source>
</evidence>
<evidence type="ECO:0000313" key="2">
    <source>
        <dbReference type="Proteomes" id="UP000186218"/>
    </source>
</evidence>
<keyword evidence="2" id="KW-1185">Reference proteome</keyword>
<evidence type="ECO:0000313" key="1">
    <source>
        <dbReference type="EMBL" id="SIS23327.1"/>
    </source>
</evidence>
<dbReference type="AlphaFoldDB" id="A0A1N7HEM4"/>
<sequence>MDSLLEYASVKSGLAVHLSEGYSMSGAVSGSALALDSGITIVHAGAKNDWRSQLIICHEIAHVLLDHMDSPTAPAIDPALFPNLPQDLVAAALSDAGIMISHEVAHSENHYESADEYAAEFLGSQLAVLLLLSDREFANLRRARRALTQQNVLDTFLGPE</sequence>
<dbReference type="EMBL" id="FTNT01000016">
    <property type="protein sequence ID" value="SIS23327.1"/>
    <property type="molecule type" value="Genomic_DNA"/>
</dbReference>
<gene>
    <name evidence="1" type="ORF">SAMN05445060_4098</name>
</gene>
<accession>A0A1N7HEM4</accession>